<gene>
    <name evidence="1" type="ORF">C440_08032</name>
</gene>
<evidence type="ECO:0000313" key="1">
    <source>
        <dbReference type="EMBL" id="ELZ95009.1"/>
    </source>
</evidence>
<dbReference type="AlphaFoldDB" id="M0IHU8"/>
<evidence type="ECO:0000313" key="2">
    <source>
        <dbReference type="Proteomes" id="UP000011550"/>
    </source>
</evidence>
<proteinExistence type="predicted"/>
<sequence>MLIVISCAVAGAIMEGSGFNTAVGIGKATGLQDDAAQFDDNTSEFRAERAGGGAGSYLGLTADSTRAFVGLLKWSLMLPVALQNIGFPGWFVVPLGMPVQFINYVGIWQIIRGMRVS</sequence>
<reference evidence="1 2" key="1">
    <citation type="journal article" date="2014" name="PLoS Genet.">
        <title>Phylogenetically driven sequencing of extremely halophilic archaea reveals strategies for static and dynamic osmo-response.</title>
        <authorList>
            <person name="Becker E.A."/>
            <person name="Seitzer P.M."/>
            <person name="Tritt A."/>
            <person name="Larsen D."/>
            <person name="Krusor M."/>
            <person name="Yao A.I."/>
            <person name="Wu D."/>
            <person name="Madern D."/>
            <person name="Eisen J.A."/>
            <person name="Darling A.E."/>
            <person name="Facciotti M.T."/>
        </authorList>
    </citation>
    <scope>NUCLEOTIDE SEQUENCE [LARGE SCALE GENOMIC DNA]</scope>
    <source>
        <strain evidence="1 2">ATCC BAA-1512</strain>
    </source>
</reference>
<keyword evidence="2" id="KW-1185">Reference proteome</keyword>
<accession>M0IHU8</accession>
<name>M0IHU8_9EURY</name>
<dbReference type="Proteomes" id="UP000011550">
    <property type="component" value="Unassembled WGS sequence"/>
</dbReference>
<dbReference type="PATRIC" id="fig|662479.7.peg.1624"/>
<dbReference type="OrthoDB" id="289957at2157"/>
<comment type="caution">
    <text evidence="1">The sequence shown here is derived from an EMBL/GenBank/DDBJ whole genome shotgun (WGS) entry which is preliminary data.</text>
</comment>
<dbReference type="STRING" id="662479.C440_08032"/>
<protein>
    <submittedName>
        <fullName evidence="1">Uncharacterized protein</fullName>
    </submittedName>
</protein>
<organism evidence="1 2">
    <name type="scientific">Haloferax mucosum ATCC BAA-1512</name>
    <dbReference type="NCBI Taxonomy" id="662479"/>
    <lineage>
        <taxon>Archaea</taxon>
        <taxon>Methanobacteriati</taxon>
        <taxon>Methanobacteriota</taxon>
        <taxon>Stenosarchaea group</taxon>
        <taxon>Halobacteria</taxon>
        <taxon>Halobacteriales</taxon>
        <taxon>Haloferacaceae</taxon>
        <taxon>Haloferax</taxon>
    </lineage>
</organism>
<dbReference type="EMBL" id="AOLN01000011">
    <property type="protein sequence ID" value="ELZ95009.1"/>
    <property type="molecule type" value="Genomic_DNA"/>
</dbReference>